<reference evidence="6 7" key="1">
    <citation type="submission" date="2020-04" db="EMBL/GenBank/DDBJ databases">
        <title>Novosphingobium sp. TW-4 isolated from soil.</title>
        <authorList>
            <person name="Dahal R.H."/>
            <person name="Chaudhary D.K."/>
        </authorList>
    </citation>
    <scope>NUCLEOTIDE SEQUENCE [LARGE SCALE GENOMIC DNA]</scope>
    <source>
        <strain evidence="6 7">TW-4</strain>
    </source>
</reference>
<dbReference type="InterPro" id="IPR046335">
    <property type="entry name" value="LacI/GalR-like_sensor"/>
</dbReference>
<dbReference type="InterPro" id="IPR010982">
    <property type="entry name" value="Lambda_DNA-bd_dom_sf"/>
</dbReference>
<dbReference type="Proteomes" id="UP000583556">
    <property type="component" value="Unassembled WGS sequence"/>
</dbReference>
<dbReference type="RefSeq" id="WP_169492166.1">
    <property type="nucleotide sequence ID" value="NZ_JABBGM010000002.1"/>
</dbReference>
<dbReference type="PANTHER" id="PTHR30146">
    <property type="entry name" value="LACI-RELATED TRANSCRIPTIONAL REPRESSOR"/>
    <property type="match status" value="1"/>
</dbReference>
<evidence type="ECO:0000313" key="6">
    <source>
        <dbReference type="EMBL" id="NML92884.1"/>
    </source>
</evidence>
<accession>A0A7Y0BM22</accession>
<dbReference type="PANTHER" id="PTHR30146:SF148">
    <property type="entry name" value="HTH-TYPE TRANSCRIPTIONAL REPRESSOR PURR-RELATED"/>
    <property type="match status" value="1"/>
</dbReference>
<organism evidence="6 7">
    <name type="scientific">Novosphingobium olei</name>
    <dbReference type="NCBI Taxonomy" id="2728851"/>
    <lineage>
        <taxon>Bacteria</taxon>
        <taxon>Pseudomonadati</taxon>
        <taxon>Pseudomonadota</taxon>
        <taxon>Alphaproteobacteria</taxon>
        <taxon>Sphingomonadales</taxon>
        <taxon>Sphingomonadaceae</taxon>
        <taxon>Novosphingobium</taxon>
    </lineage>
</organism>
<dbReference type="Gene3D" id="3.40.50.2300">
    <property type="match status" value="2"/>
</dbReference>
<dbReference type="AlphaFoldDB" id="A0A7Y0BM22"/>
<evidence type="ECO:0000256" key="2">
    <source>
        <dbReference type="ARBA" id="ARBA00023015"/>
    </source>
</evidence>
<gene>
    <name evidence="6" type="ORF">HHL27_04275</name>
</gene>
<sequence length="337" mass="36080">MSNIKDIAAKAGVSIATVSRALRQPNLVKEKTALKIRDAIEALDYKPNMLAASLRRQKADAVIIAVPSIHNPFTSAFVQGVENVARENGTKVLLALTEGRQDLLDRHYEMIAGKQADGLILLDVISPSALAGQTPGDDPLPIVLACEYDSAVDQPRVRVNDLEAAAEIAAHVASLGHRQIAILSGPSAQRMSRDRQRGFRLGLRRAGIEEDDALVVGGDYSLRSGVAGANALLDSGRKFTAILCENDEMALGAIHAIAARGLRVPDDISVTGIDNLRFAEFANPGLTTIALPNEQIGEEAMRLMLDFAIDPDGARREVVVPHRLIVRGSTAAPTPRM</sequence>
<keyword evidence="1" id="KW-0678">Repressor</keyword>
<dbReference type="Gene3D" id="1.10.260.40">
    <property type="entry name" value="lambda repressor-like DNA-binding domains"/>
    <property type="match status" value="1"/>
</dbReference>
<name>A0A7Y0BM22_9SPHN</name>
<proteinExistence type="predicted"/>
<dbReference type="SMART" id="SM00354">
    <property type="entry name" value="HTH_LACI"/>
    <property type="match status" value="1"/>
</dbReference>
<keyword evidence="4" id="KW-0804">Transcription</keyword>
<evidence type="ECO:0000259" key="5">
    <source>
        <dbReference type="PROSITE" id="PS50932"/>
    </source>
</evidence>
<dbReference type="PROSITE" id="PS50932">
    <property type="entry name" value="HTH_LACI_2"/>
    <property type="match status" value="1"/>
</dbReference>
<keyword evidence="2" id="KW-0805">Transcription regulation</keyword>
<evidence type="ECO:0000256" key="1">
    <source>
        <dbReference type="ARBA" id="ARBA00022491"/>
    </source>
</evidence>
<dbReference type="InterPro" id="IPR000843">
    <property type="entry name" value="HTH_LacI"/>
</dbReference>
<evidence type="ECO:0000256" key="4">
    <source>
        <dbReference type="ARBA" id="ARBA00023163"/>
    </source>
</evidence>
<dbReference type="InterPro" id="IPR028082">
    <property type="entry name" value="Peripla_BP_I"/>
</dbReference>
<dbReference type="PROSITE" id="PS00356">
    <property type="entry name" value="HTH_LACI_1"/>
    <property type="match status" value="1"/>
</dbReference>
<dbReference type="GO" id="GO:0000976">
    <property type="term" value="F:transcription cis-regulatory region binding"/>
    <property type="evidence" value="ECO:0007669"/>
    <property type="project" value="TreeGrafter"/>
</dbReference>
<keyword evidence="7" id="KW-1185">Reference proteome</keyword>
<dbReference type="CDD" id="cd01392">
    <property type="entry name" value="HTH_LacI"/>
    <property type="match status" value="1"/>
</dbReference>
<dbReference type="Pfam" id="PF00356">
    <property type="entry name" value="LacI"/>
    <property type="match status" value="1"/>
</dbReference>
<dbReference type="SUPFAM" id="SSF47413">
    <property type="entry name" value="lambda repressor-like DNA-binding domains"/>
    <property type="match status" value="1"/>
</dbReference>
<dbReference type="GO" id="GO:0003700">
    <property type="term" value="F:DNA-binding transcription factor activity"/>
    <property type="evidence" value="ECO:0007669"/>
    <property type="project" value="TreeGrafter"/>
</dbReference>
<protein>
    <submittedName>
        <fullName evidence="6">LacI family transcriptional regulator</fullName>
    </submittedName>
</protein>
<dbReference type="Pfam" id="PF13377">
    <property type="entry name" value="Peripla_BP_3"/>
    <property type="match status" value="1"/>
</dbReference>
<evidence type="ECO:0000256" key="3">
    <source>
        <dbReference type="ARBA" id="ARBA00023125"/>
    </source>
</evidence>
<dbReference type="EMBL" id="JABBGM010000002">
    <property type="protein sequence ID" value="NML92884.1"/>
    <property type="molecule type" value="Genomic_DNA"/>
</dbReference>
<dbReference type="SUPFAM" id="SSF53822">
    <property type="entry name" value="Periplasmic binding protein-like I"/>
    <property type="match status" value="1"/>
</dbReference>
<evidence type="ECO:0000313" key="7">
    <source>
        <dbReference type="Proteomes" id="UP000583556"/>
    </source>
</evidence>
<feature type="domain" description="HTH lacI-type" evidence="5">
    <location>
        <begin position="2"/>
        <end position="56"/>
    </location>
</feature>
<comment type="caution">
    <text evidence="6">The sequence shown here is derived from an EMBL/GenBank/DDBJ whole genome shotgun (WGS) entry which is preliminary data.</text>
</comment>
<keyword evidence="3" id="KW-0238">DNA-binding</keyword>